<evidence type="ECO:0000313" key="5">
    <source>
        <dbReference type="EMBL" id="CAH9141822.1"/>
    </source>
</evidence>
<dbReference type="GO" id="GO:0006457">
    <property type="term" value="P:protein folding"/>
    <property type="evidence" value="ECO:0007669"/>
    <property type="project" value="TreeGrafter"/>
</dbReference>
<proteinExistence type="predicted"/>
<dbReference type="EMBL" id="CAMAPF010001033">
    <property type="protein sequence ID" value="CAH9141822.1"/>
    <property type="molecule type" value="Genomic_DNA"/>
</dbReference>
<keyword evidence="1" id="KW-0112">Calmodulin-binding</keyword>
<dbReference type="CDD" id="cd23767">
    <property type="entry name" value="IQCD"/>
    <property type="match status" value="1"/>
</dbReference>
<accession>A0AAV0G343</accession>
<name>A0AAV0G343_9ASTE</name>
<dbReference type="AlphaFoldDB" id="A0AAV0G343"/>
<dbReference type="InterPro" id="IPR003103">
    <property type="entry name" value="BAG_domain"/>
</dbReference>
<dbReference type="SUPFAM" id="SSF63491">
    <property type="entry name" value="BAG domain"/>
    <property type="match status" value="1"/>
</dbReference>
<evidence type="ECO:0000313" key="6">
    <source>
        <dbReference type="Proteomes" id="UP001152523"/>
    </source>
</evidence>
<evidence type="ECO:0000256" key="3">
    <source>
        <dbReference type="SAM" id="MobiDB-lite"/>
    </source>
</evidence>
<dbReference type="SMART" id="SM00264">
    <property type="entry name" value="BAG"/>
    <property type="match status" value="1"/>
</dbReference>
<dbReference type="PROSITE" id="PS50096">
    <property type="entry name" value="IQ"/>
    <property type="match status" value="1"/>
</dbReference>
<dbReference type="InterPro" id="IPR040400">
    <property type="entry name" value="BAG5/6/7/8"/>
</dbReference>
<feature type="domain" description="BAG" evidence="4">
    <location>
        <begin position="85"/>
        <end position="162"/>
    </location>
</feature>
<gene>
    <name evidence="5" type="ORF">CEPIT_LOCUS39428</name>
</gene>
<organism evidence="5 6">
    <name type="scientific">Cuscuta epithymum</name>
    <dbReference type="NCBI Taxonomy" id="186058"/>
    <lineage>
        <taxon>Eukaryota</taxon>
        <taxon>Viridiplantae</taxon>
        <taxon>Streptophyta</taxon>
        <taxon>Embryophyta</taxon>
        <taxon>Tracheophyta</taxon>
        <taxon>Spermatophyta</taxon>
        <taxon>Magnoliopsida</taxon>
        <taxon>eudicotyledons</taxon>
        <taxon>Gunneridae</taxon>
        <taxon>Pentapetalae</taxon>
        <taxon>asterids</taxon>
        <taxon>lamiids</taxon>
        <taxon>Solanales</taxon>
        <taxon>Convolvulaceae</taxon>
        <taxon>Cuscuteae</taxon>
        <taxon>Cuscuta</taxon>
        <taxon>Cuscuta subgen. Cuscuta</taxon>
    </lineage>
</organism>
<keyword evidence="6" id="KW-1185">Reference proteome</keyword>
<dbReference type="InterPro" id="IPR036533">
    <property type="entry name" value="BAG_dom_sf"/>
</dbReference>
<evidence type="ECO:0000256" key="1">
    <source>
        <dbReference type="ARBA" id="ARBA00022860"/>
    </source>
</evidence>
<evidence type="ECO:0000256" key="2">
    <source>
        <dbReference type="ARBA" id="ARBA00023186"/>
    </source>
</evidence>
<dbReference type="PANTHER" id="PTHR33322:SF8">
    <property type="entry name" value="BAG FAMILY MOLECULAR CHAPERONE REGULATOR 5, MITOCHONDRIAL"/>
    <property type="match status" value="1"/>
</dbReference>
<sequence>MRDGLLFPFPATTTTVSHTFHNDHSAPYSEQNSFRIPVQSQNSPSDDPEQIQPPTDITRSRRISAAIVKIQSVYRSYVVRKLVKTISAVNLEASNLQRIIQRQETVDAVRSNERERIKINEVLMGLLFRLDSVPGIDPIVRDLRRSVSRRIVGLQEILDAVSDANIESWDGFMRDWDDYLEKIETDVCRETGGGDIERFCVENLGFRCLQQFLRDQW</sequence>
<dbReference type="GO" id="GO:0005516">
    <property type="term" value="F:calmodulin binding"/>
    <property type="evidence" value="ECO:0007669"/>
    <property type="project" value="UniProtKB-KW"/>
</dbReference>
<comment type="caution">
    <text evidence="5">The sequence shown here is derived from an EMBL/GenBank/DDBJ whole genome shotgun (WGS) entry which is preliminary data.</text>
</comment>
<dbReference type="GO" id="GO:0009506">
    <property type="term" value="C:plasmodesma"/>
    <property type="evidence" value="ECO:0007669"/>
    <property type="project" value="TreeGrafter"/>
</dbReference>
<reference evidence="5" key="1">
    <citation type="submission" date="2022-07" db="EMBL/GenBank/DDBJ databases">
        <authorList>
            <person name="Macas J."/>
            <person name="Novak P."/>
            <person name="Neumann P."/>
        </authorList>
    </citation>
    <scope>NUCLEOTIDE SEQUENCE</scope>
</reference>
<dbReference type="Gene3D" id="1.20.58.120">
    <property type="entry name" value="BAG domain"/>
    <property type="match status" value="1"/>
</dbReference>
<dbReference type="InterPro" id="IPR000048">
    <property type="entry name" value="IQ_motif_EF-hand-BS"/>
</dbReference>
<protein>
    <recommendedName>
        <fullName evidence="4">BAG domain-containing protein</fullName>
    </recommendedName>
</protein>
<dbReference type="PROSITE" id="PS51035">
    <property type="entry name" value="BAG"/>
    <property type="match status" value="1"/>
</dbReference>
<dbReference type="PANTHER" id="PTHR33322">
    <property type="entry name" value="BAG DOMAIN CONTAINING PROTEIN, EXPRESSED"/>
    <property type="match status" value="1"/>
</dbReference>
<keyword evidence="2" id="KW-0143">Chaperone</keyword>
<dbReference type="GO" id="GO:0051087">
    <property type="term" value="F:protein-folding chaperone binding"/>
    <property type="evidence" value="ECO:0007669"/>
    <property type="project" value="InterPro"/>
</dbReference>
<feature type="region of interest" description="Disordered" evidence="3">
    <location>
        <begin position="37"/>
        <end position="58"/>
    </location>
</feature>
<dbReference type="Pfam" id="PF00612">
    <property type="entry name" value="IQ"/>
    <property type="match status" value="1"/>
</dbReference>
<dbReference type="Pfam" id="PF02179">
    <property type="entry name" value="BAG"/>
    <property type="match status" value="1"/>
</dbReference>
<evidence type="ECO:0000259" key="4">
    <source>
        <dbReference type="PROSITE" id="PS51035"/>
    </source>
</evidence>
<dbReference type="Proteomes" id="UP001152523">
    <property type="component" value="Unassembled WGS sequence"/>
</dbReference>